<evidence type="ECO:0000313" key="8">
    <source>
        <dbReference type="Proteomes" id="UP000028006"/>
    </source>
</evidence>
<dbReference type="Pfam" id="PF13087">
    <property type="entry name" value="AAA_12"/>
    <property type="match status" value="1"/>
</dbReference>
<feature type="domain" description="DNA2/NAM7 helicase-like C-terminal" evidence="5">
    <location>
        <begin position="932"/>
        <end position="1112"/>
    </location>
</feature>
<reference evidence="7 8" key="1">
    <citation type="submission" date="2014-06" db="EMBL/GenBank/DDBJ databases">
        <title>Whole Genome Sequences of Three Symbiotic Endozoicomonas Bacteria.</title>
        <authorList>
            <person name="Neave M.J."/>
            <person name="Apprill A."/>
            <person name="Voolstra C.R."/>
        </authorList>
    </citation>
    <scope>NUCLEOTIDE SEQUENCE [LARGE SCALE GENOMIC DNA]</scope>
    <source>
        <strain evidence="7 8">LMG 24815</strain>
    </source>
</reference>
<dbReference type="SUPFAM" id="SSF53098">
    <property type="entry name" value="Ribonuclease H-like"/>
    <property type="match status" value="1"/>
</dbReference>
<evidence type="ECO:0000313" key="7">
    <source>
        <dbReference type="EMBL" id="KEQ15541.1"/>
    </source>
</evidence>
<evidence type="ECO:0000256" key="2">
    <source>
        <dbReference type="ARBA" id="ARBA00022801"/>
    </source>
</evidence>
<name>A0A081NAR8_9GAMM</name>
<dbReference type="AlphaFoldDB" id="A0A081NAR8"/>
<accession>A0A081NAR8</accession>
<protein>
    <submittedName>
        <fullName evidence="7">Helicase</fullName>
    </submittedName>
</protein>
<evidence type="ECO:0000256" key="1">
    <source>
        <dbReference type="ARBA" id="ARBA00022741"/>
    </source>
</evidence>
<dbReference type="InterPro" id="IPR012337">
    <property type="entry name" value="RNaseH-like_sf"/>
</dbReference>
<dbReference type="InterPro" id="IPR038720">
    <property type="entry name" value="YprB_RNase_H-like_dom"/>
</dbReference>
<keyword evidence="1" id="KW-0547">Nucleotide-binding</keyword>
<dbReference type="InterPro" id="IPR050534">
    <property type="entry name" value="Coronavir_polyprotein_1ab"/>
</dbReference>
<dbReference type="CDD" id="cd17934">
    <property type="entry name" value="DEXXQc_Upf1-like"/>
    <property type="match status" value="1"/>
</dbReference>
<dbReference type="eggNOG" id="COG2251">
    <property type="taxonomic scope" value="Bacteria"/>
</dbReference>
<keyword evidence="8" id="KW-1185">Reference proteome</keyword>
<evidence type="ECO:0000256" key="3">
    <source>
        <dbReference type="ARBA" id="ARBA00022806"/>
    </source>
</evidence>
<dbReference type="InterPro" id="IPR047187">
    <property type="entry name" value="SF1_C_Upf1"/>
</dbReference>
<comment type="caution">
    <text evidence="7">The sequence shown here is derived from an EMBL/GenBank/DDBJ whole genome shotgun (WGS) entry which is preliminary data.</text>
</comment>
<gene>
    <name evidence="7" type="ORF">GZ77_02665</name>
</gene>
<dbReference type="eggNOG" id="COG1112">
    <property type="taxonomic scope" value="Bacteria"/>
</dbReference>
<dbReference type="PANTHER" id="PTHR43788:SF8">
    <property type="entry name" value="DNA-BINDING PROTEIN SMUBP-2"/>
    <property type="match status" value="1"/>
</dbReference>
<dbReference type="GO" id="GO:0005524">
    <property type="term" value="F:ATP binding"/>
    <property type="evidence" value="ECO:0007669"/>
    <property type="project" value="UniProtKB-KW"/>
</dbReference>
<organism evidence="7 8">
    <name type="scientific">Endozoicomonas montiporae</name>
    <dbReference type="NCBI Taxonomy" id="1027273"/>
    <lineage>
        <taxon>Bacteria</taxon>
        <taxon>Pseudomonadati</taxon>
        <taxon>Pseudomonadota</taxon>
        <taxon>Gammaproteobacteria</taxon>
        <taxon>Oceanospirillales</taxon>
        <taxon>Endozoicomonadaceae</taxon>
        <taxon>Endozoicomonas</taxon>
    </lineage>
</organism>
<evidence type="ECO:0000259" key="6">
    <source>
        <dbReference type="Pfam" id="PF13482"/>
    </source>
</evidence>
<dbReference type="Gene3D" id="3.40.50.300">
    <property type="entry name" value="P-loop containing nucleotide triphosphate hydrolases"/>
    <property type="match status" value="2"/>
</dbReference>
<dbReference type="GO" id="GO:0043139">
    <property type="term" value="F:5'-3' DNA helicase activity"/>
    <property type="evidence" value="ECO:0007669"/>
    <property type="project" value="TreeGrafter"/>
</dbReference>
<keyword evidence="4" id="KW-0067">ATP-binding</keyword>
<dbReference type="InterPro" id="IPR027417">
    <property type="entry name" value="P-loop_NTPase"/>
</dbReference>
<dbReference type="EMBL" id="JOKG01000001">
    <property type="protein sequence ID" value="KEQ15541.1"/>
    <property type="molecule type" value="Genomic_DNA"/>
</dbReference>
<keyword evidence="3 7" id="KW-0347">Helicase</keyword>
<dbReference type="PANTHER" id="PTHR43788">
    <property type="entry name" value="DNA2/NAM7 HELICASE FAMILY MEMBER"/>
    <property type="match status" value="1"/>
</dbReference>
<keyword evidence="2" id="KW-0378">Hydrolase</keyword>
<feature type="domain" description="YprB ribonuclease H-like" evidence="6">
    <location>
        <begin position="320"/>
        <end position="507"/>
    </location>
</feature>
<dbReference type="SUPFAM" id="SSF52540">
    <property type="entry name" value="P-loop containing nucleoside triphosphate hydrolases"/>
    <property type="match status" value="1"/>
</dbReference>
<proteinExistence type="predicted"/>
<evidence type="ECO:0000256" key="4">
    <source>
        <dbReference type="ARBA" id="ARBA00022840"/>
    </source>
</evidence>
<dbReference type="Pfam" id="PF13482">
    <property type="entry name" value="RNase_H_2"/>
    <property type="match status" value="1"/>
</dbReference>
<dbReference type="Pfam" id="PF13245">
    <property type="entry name" value="AAA_19"/>
    <property type="match status" value="1"/>
</dbReference>
<evidence type="ECO:0000259" key="5">
    <source>
        <dbReference type="Pfam" id="PF13087"/>
    </source>
</evidence>
<dbReference type="NCBIfam" id="TIGR03491">
    <property type="entry name" value="TM0106 family RecB-like putative nuclease"/>
    <property type="match status" value="1"/>
</dbReference>
<sequence length="1146" mass="129114">MYKRNNQTVFSPSDLTRFVESPFASWMDRLFLELPDKAPEKDPEDPLMQVLQRKGFEFEAEIEQQFRNEGYSLLRREAETRELGYALTQHALDSDVDIIAQAHLGCDLEGSRFAGVADFLIRTKDRKSFEIWDTKLSTKVKPSFLIQLCSYALMLQKSYGIKVATIGVLLGNGDKKSFRVADYSAYFMQQLNGFLKAQEQFDPTNYPDLANSKSWGNWSEYAESLLVQRDHLFQVATITKGQIKKLNQAGIHTMQALADFNPGGMKIKGIQPEVLQRLIAQASIQKRSVGRAIPEYEILPHGEGDKKGLALLPPASPLDVFFDIESFPLEDGGLEYLWGNTYFDESGQRQFKDFWAHNQEQEKAAFEAFIQWVYARWQQNRSMHIYHYANYEIAACRKLMGRYGTCENEVDQLLRNEVFVDLYKVVKGGLLLGEPRYSIKNVEHLYRGKRQTEVETGGDSVVVYDVWRLANQRCEEGDTWETSTTLSDIRDYNIDDCDSTQELTDWLRKKQQEHGIAFVGKEEVEEPEVKEEITQRIELRDRLLSQAESLESDNQEQATLIKNLAWVLEFHRREAKPVFWKLFDRLGLEPVDLQDDLDCLANCHRTDRKAFKPKPKSRNLAYEYQFDPAQEFKGAAENFYLLGVEEGDDKRSKVTFVKEASDLDQGLIVLQSKYEPPHTISLIPDEYVNASVIERAIDQVVSDFEAGGLSKCAIIDFLQRRQPRIKGVNGGDIAPSKDPEQKLNEVIAAVKNLDNSYLTIQGPPGSGKTHTGKHVIAELVKSGAKIGISSNSHKAINNLLLKAAKQCKKAGIEVTVACTKDTDPELEAAGITITKNTELADYVDSPCILGTTAWGFTRDEMADQLDYLFIDEAGQVSIANLIGMSRTAKNLVLMGDQMQLGQPTQGTHPEESGLSILDYLLHDSPTITDDMGVFLGTTFRMHSQVNEFISQFIYEGKLRSDSNNDRQVIKVPDTYTGPLDQEAGIVFVPVIHEGNTQASEEEVTEIKSLAESLLGRTFVTKDGEERKIGWEDMLFVAPYNHQVRKLSNALGEVAKVGSVDKFQGQEAPIEFLSMCGSDAAESPRGLNFLFDRNRINVAISRAQSLAIVVGNPDLGHLNVNSVEQMTLVNLYNALVDYGQATHDDNN</sequence>
<dbReference type="InterPro" id="IPR041679">
    <property type="entry name" value="DNA2/NAM7-like_C"/>
</dbReference>
<dbReference type="GO" id="GO:0016787">
    <property type="term" value="F:hydrolase activity"/>
    <property type="evidence" value="ECO:0007669"/>
    <property type="project" value="UniProtKB-KW"/>
</dbReference>
<dbReference type="RefSeq" id="WP_034872821.1">
    <property type="nucleotide sequence ID" value="NZ_JOKG01000001.1"/>
</dbReference>
<dbReference type="CDD" id="cd18808">
    <property type="entry name" value="SF1_C_Upf1"/>
    <property type="match status" value="1"/>
</dbReference>
<dbReference type="Proteomes" id="UP000028006">
    <property type="component" value="Unassembled WGS sequence"/>
</dbReference>
<dbReference type="InterPro" id="IPR019993">
    <property type="entry name" value="RecB_nuclease_TM0106_put"/>
</dbReference>